<dbReference type="SUPFAM" id="SSF51182">
    <property type="entry name" value="RmlC-like cupins"/>
    <property type="match status" value="1"/>
</dbReference>
<evidence type="ECO:0000256" key="2">
    <source>
        <dbReference type="ARBA" id="ARBA00023125"/>
    </source>
</evidence>
<evidence type="ECO:0000313" key="6">
    <source>
        <dbReference type="Proteomes" id="UP000000370"/>
    </source>
</evidence>
<dbReference type="AlphaFoldDB" id="A9KN27"/>
<dbReference type="KEGG" id="cpy:Cphy_1148"/>
<sequence length="323" mass="37568">MNQELIQILSQITEEEKRILNVKKEVEKERYTSSKDFVIQKNKMLEEEQLITIRPHTRFIDFPKHKHDYIEVVYVCKGSLTHTINNVPVVLEEGDILFLNQHIYHAIKEAGKEDIAINLIILPHFFDVSFSMIQKDNVLADFLVGILRNASHKEQYLHFKVKGILEIENLLENLVYSLVHDASNNDMINQRVMGLLFLYLVKYSDSLKAGSPNSYEDVIAKAAVNYIDINYKTASLTELAEKLCLSLSSLSRLIASKTGKSFRELLQEKRFEVAISLLAETNLSITDIVVAVGYENNSFFHRKFRERYHMSPKEYREKNRRIR</sequence>
<evidence type="ECO:0000256" key="3">
    <source>
        <dbReference type="ARBA" id="ARBA00023163"/>
    </source>
</evidence>
<dbReference type="InterPro" id="IPR020449">
    <property type="entry name" value="Tscrpt_reg_AraC-type_HTH"/>
</dbReference>
<dbReference type="eggNOG" id="COG1917">
    <property type="taxonomic scope" value="Bacteria"/>
</dbReference>
<dbReference type="InterPro" id="IPR009057">
    <property type="entry name" value="Homeodomain-like_sf"/>
</dbReference>
<dbReference type="SUPFAM" id="SSF46689">
    <property type="entry name" value="Homeodomain-like"/>
    <property type="match status" value="1"/>
</dbReference>
<dbReference type="EMBL" id="CP000885">
    <property type="protein sequence ID" value="ABX41526.1"/>
    <property type="molecule type" value="Genomic_DNA"/>
</dbReference>
<dbReference type="HOGENOM" id="CLU_000445_88_0_9"/>
<gene>
    <name evidence="5" type="ordered locus">Cphy_1148</name>
</gene>
<protein>
    <submittedName>
        <fullName evidence="5">Transcriptional regulator, AraC family</fullName>
    </submittedName>
</protein>
<keyword evidence="1" id="KW-0805">Transcription regulation</keyword>
<dbReference type="PANTHER" id="PTHR43280">
    <property type="entry name" value="ARAC-FAMILY TRANSCRIPTIONAL REGULATOR"/>
    <property type="match status" value="1"/>
</dbReference>
<proteinExistence type="predicted"/>
<dbReference type="Proteomes" id="UP000000370">
    <property type="component" value="Chromosome"/>
</dbReference>
<dbReference type="InterPro" id="IPR018060">
    <property type="entry name" value="HTH_AraC"/>
</dbReference>
<dbReference type="RefSeq" id="WP_012199174.1">
    <property type="nucleotide sequence ID" value="NC_010001.1"/>
</dbReference>
<dbReference type="Gene3D" id="2.60.120.10">
    <property type="entry name" value="Jelly Rolls"/>
    <property type="match status" value="1"/>
</dbReference>
<dbReference type="PRINTS" id="PR00032">
    <property type="entry name" value="HTHARAC"/>
</dbReference>
<dbReference type="OrthoDB" id="9816335at2"/>
<dbReference type="STRING" id="357809.Cphy_1148"/>
<dbReference type="InterPro" id="IPR011051">
    <property type="entry name" value="RmlC_Cupin_sf"/>
</dbReference>
<dbReference type="PROSITE" id="PS01124">
    <property type="entry name" value="HTH_ARAC_FAMILY_2"/>
    <property type="match status" value="1"/>
</dbReference>
<organism evidence="5 6">
    <name type="scientific">Lachnoclostridium phytofermentans (strain ATCC 700394 / DSM 18823 / ISDg)</name>
    <name type="common">Clostridium phytofermentans</name>
    <dbReference type="NCBI Taxonomy" id="357809"/>
    <lineage>
        <taxon>Bacteria</taxon>
        <taxon>Bacillati</taxon>
        <taxon>Bacillota</taxon>
        <taxon>Clostridia</taxon>
        <taxon>Lachnospirales</taxon>
        <taxon>Lachnospiraceae</taxon>
    </lineage>
</organism>
<dbReference type="PANTHER" id="PTHR43280:SF34">
    <property type="entry name" value="ARAC-FAMILY TRANSCRIPTIONAL REGULATOR"/>
    <property type="match status" value="1"/>
</dbReference>
<keyword evidence="2" id="KW-0238">DNA-binding</keyword>
<dbReference type="InterPro" id="IPR014710">
    <property type="entry name" value="RmlC-like_jellyroll"/>
</dbReference>
<reference evidence="6" key="1">
    <citation type="submission" date="2007-11" db="EMBL/GenBank/DDBJ databases">
        <title>Complete genome sequence of Clostridium phytofermentans ISDg.</title>
        <authorList>
            <person name="Leschine S.B."/>
            <person name="Warnick T.A."/>
            <person name="Blanchard J.L."/>
            <person name="Schnell D.J."/>
            <person name="Petit E.L."/>
            <person name="LaTouf W.G."/>
            <person name="Copeland A."/>
            <person name="Lucas S."/>
            <person name="Lapidus A."/>
            <person name="Barry K."/>
            <person name="Glavina del Rio T."/>
            <person name="Dalin E."/>
            <person name="Tice H."/>
            <person name="Pitluck S."/>
            <person name="Kiss H."/>
            <person name="Brettin T."/>
            <person name="Bruce D."/>
            <person name="Detter J.C."/>
            <person name="Han C."/>
            <person name="Kuske C."/>
            <person name="Schmutz J."/>
            <person name="Larimer F."/>
            <person name="Land M."/>
            <person name="Hauser L."/>
            <person name="Kyrpides N."/>
            <person name="Kim E.A."/>
            <person name="Richardson P."/>
        </authorList>
    </citation>
    <scope>NUCLEOTIDE SEQUENCE [LARGE SCALE GENOMIC DNA]</scope>
    <source>
        <strain evidence="6">ATCC 700394 / DSM 18823 / ISDg</strain>
    </source>
</reference>
<accession>A9KN27</accession>
<keyword evidence="3" id="KW-0804">Transcription</keyword>
<dbReference type="SMART" id="SM00342">
    <property type="entry name" value="HTH_ARAC"/>
    <property type="match status" value="1"/>
</dbReference>
<evidence type="ECO:0000259" key="4">
    <source>
        <dbReference type="PROSITE" id="PS01124"/>
    </source>
</evidence>
<dbReference type="GO" id="GO:0003700">
    <property type="term" value="F:DNA-binding transcription factor activity"/>
    <property type="evidence" value="ECO:0007669"/>
    <property type="project" value="InterPro"/>
</dbReference>
<feature type="domain" description="HTH araC/xylS-type" evidence="4">
    <location>
        <begin position="221"/>
        <end position="318"/>
    </location>
</feature>
<dbReference type="Pfam" id="PF12833">
    <property type="entry name" value="HTH_18"/>
    <property type="match status" value="1"/>
</dbReference>
<keyword evidence="6" id="KW-1185">Reference proteome</keyword>
<dbReference type="eggNOG" id="COG2207">
    <property type="taxonomic scope" value="Bacteria"/>
</dbReference>
<name>A9KN27_LACP7</name>
<dbReference type="InterPro" id="IPR003313">
    <property type="entry name" value="AraC-bd"/>
</dbReference>
<evidence type="ECO:0000313" key="5">
    <source>
        <dbReference type="EMBL" id="ABX41526.1"/>
    </source>
</evidence>
<dbReference type="Pfam" id="PF02311">
    <property type="entry name" value="AraC_binding"/>
    <property type="match status" value="1"/>
</dbReference>
<evidence type="ECO:0000256" key="1">
    <source>
        <dbReference type="ARBA" id="ARBA00023015"/>
    </source>
</evidence>
<dbReference type="GO" id="GO:0043565">
    <property type="term" value="F:sequence-specific DNA binding"/>
    <property type="evidence" value="ECO:0007669"/>
    <property type="project" value="InterPro"/>
</dbReference>
<dbReference type="Gene3D" id="1.10.10.60">
    <property type="entry name" value="Homeodomain-like"/>
    <property type="match status" value="2"/>
</dbReference>